<gene>
    <name evidence="2" type="ORF">THIOM_000580</name>
</gene>
<comment type="caution">
    <text evidence="2">The sequence shown here is derived from an EMBL/GenBank/DDBJ whole genome shotgun (WGS) entry which is preliminary data.</text>
</comment>
<accession>A0A176S683</accession>
<evidence type="ECO:0000313" key="3">
    <source>
        <dbReference type="Proteomes" id="UP000076962"/>
    </source>
</evidence>
<organism evidence="2 3">
    <name type="scientific">Candidatus Thiomargarita nelsonii</name>
    <dbReference type="NCBI Taxonomy" id="1003181"/>
    <lineage>
        <taxon>Bacteria</taxon>
        <taxon>Pseudomonadati</taxon>
        <taxon>Pseudomonadota</taxon>
        <taxon>Gammaproteobacteria</taxon>
        <taxon>Thiotrichales</taxon>
        <taxon>Thiotrichaceae</taxon>
        <taxon>Thiomargarita</taxon>
    </lineage>
</organism>
<keyword evidence="1" id="KW-1133">Transmembrane helix</keyword>
<dbReference type="Proteomes" id="UP000076962">
    <property type="component" value="Unassembled WGS sequence"/>
</dbReference>
<dbReference type="AlphaFoldDB" id="A0A176S683"/>
<proteinExistence type="predicted"/>
<keyword evidence="3" id="KW-1185">Reference proteome</keyword>
<reference evidence="2 3" key="1">
    <citation type="submission" date="2016-05" db="EMBL/GenBank/DDBJ databases">
        <title>Single-cell genome of chain-forming Candidatus Thiomargarita nelsonii and comparison to other large sulfur-oxidizing bacteria.</title>
        <authorList>
            <person name="Winkel M."/>
            <person name="Salman V."/>
            <person name="Woyke T."/>
            <person name="Schulz-Vogt H."/>
            <person name="Richter M."/>
            <person name="Flood B."/>
            <person name="Bailey J."/>
            <person name="Amann R."/>
            <person name="Mussmann M."/>
        </authorList>
    </citation>
    <scope>NUCLEOTIDE SEQUENCE [LARGE SCALE GENOMIC DNA]</scope>
    <source>
        <strain evidence="2 3">THI036</strain>
    </source>
</reference>
<evidence type="ECO:0000313" key="2">
    <source>
        <dbReference type="EMBL" id="OAD23583.1"/>
    </source>
</evidence>
<keyword evidence="1" id="KW-0472">Membrane</keyword>
<dbReference type="EMBL" id="LUTY01000280">
    <property type="protein sequence ID" value="OAD23583.1"/>
    <property type="molecule type" value="Genomic_DNA"/>
</dbReference>
<evidence type="ECO:0000256" key="1">
    <source>
        <dbReference type="SAM" id="Phobius"/>
    </source>
</evidence>
<protein>
    <submittedName>
        <fullName evidence="2">Uncharacterized protein</fullName>
    </submittedName>
</protein>
<keyword evidence="1" id="KW-0812">Transmembrane</keyword>
<feature type="transmembrane region" description="Helical" evidence="1">
    <location>
        <begin position="6"/>
        <end position="25"/>
    </location>
</feature>
<name>A0A176S683_9GAMM</name>
<sequence>MAWKRLVLFVVNHSMYSLYLLIHLLHRFRDLLSLFDTLIDGIYSLSQTRHCAHTA</sequence>